<dbReference type="Gene3D" id="3.30.1330.40">
    <property type="entry name" value="RutC-like"/>
    <property type="match status" value="1"/>
</dbReference>
<evidence type="ECO:0000313" key="1">
    <source>
        <dbReference type="EMBL" id="ABG63323.1"/>
    </source>
</evidence>
<dbReference type="InterPro" id="IPR006175">
    <property type="entry name" value="YjgF/YER057c/UK114"/>
</dbReference>
<dbReference type="KEGG" id="mes:Meso_1930"/>
<proteinExistence type="predicted"/>
<dbReference type="EMBL" id="CP000390">
    <property type="protein sequence ID" value="ABG63323.1"/>
    <property type="molecule type" value="Genomic_DNA"/>
</dbReference>
<accession>Q11H02</accession>
<dbReference type="PANTHER" id="PTHR47328">
    <property type="match status" value="1"/>
</dbReference>
<dbReference type="eggNOG" id="COG0251">
    <property type="taxonomic scope" value="Bacteria"/>
</dbReference>
<reference evidence="1" key="1">
    <citation type="submission" date="2006-06" db="EMBL/GenBank/DDBJ databases">
        <title>Complete sequence of chromosome of Chelativorans sp. BNC1.</title>
        <authorList>
            <consortium name="US DOE Joint Genome Institute"/>
            <person name="Copeland A."/>
            <person name="Lucas S."/>
            <person name="Lapidus A."/>
            <person name="Barry K."/>
            <person name="Detter J.C."/>
            <person name="Glavina del Rio T."/>
            <person name="Hammon N."/>
            <person name="Israni S."/>
            <person name="Dalin E."/>
            <person name="Tice H."/>
            <person name="Pitluck S."/>
            <person name="Chertkov O."/>
            <person name="Brettin T."/>
            <person name="Bruce D."/>
            <person name="Han C."/>
            <person name="Tapia R."/>
            <person name="Gilna P."/>
            <person name="Schmutz J."/>
            <person name="Larimer F."/>
            <person name="Land M."/>
            <person name="Hauser L."/>
            <person name="Kyrpides N."/>
            <person name="Mikhailova N."/>
            <person name="Richardson P."/>
        </authorList>
    </citation>
    <scope>NUCLEOTIDE SEQUENCE</scope>
    <source>
        <strain evidence="1">BNC1</strain>
    </source>
</reference>
<sequence>MKSIRKGNTLINRRYRTPIMHRAVISSDVIYFGGVVADDVSDGMFSQMEQVCKKIERMLGELGSSKEKLLQATLYITDMSLKNEMNDAWTGWLSPENLPSRATIGVADLGEGVLVEAVVTARQ</sequence>
<name>Q11H02_CHESB</name>
<dbReference type="HOGENOM" id="CLU_100715_6_0_5"/>
<dbReference type="AlphaFoldDB" id="Q11H02"/>
<dbReference type="STRING" id="266779.Meso_1930"/>
<dbReference type="CDD" id="cd06150">
    <property type="entry name" value="YjgF_YER057c_UK114_like_2"/>
    <property type="match status" value="1"/>
</dbReference>
<dbReference type="Pfam" id="PF01042">
    <property type="entry name" value="Ribonuc_L-PSP"/>
    <property type="match status" value="1"/>
</dbReference>
<dbReference type="InterPro" id="IPR035709">
    <property type="entry name" value="YoaB-like"/>
</dbReference>
<dbReference type="SUPFAM" id="SSF55298">
    <property type="entry name" value="YjgF-like"/>
    <property type="match status" value="1"/>
</dbReference>
<organism evidence="1">
    <name type="scientific">Chelativorans sp. (strain BNC1)</name>
    <dbReference type="NCBI Taxonomy" id="266779"/>
    <lineage>
        <taxon>Bacteria</taxon>
        <taxon>Pseudomonadati</taxon>
        <taxon>Pseudomonadota</taxon>
        <taxon>Alphaproteobacteria</taxon>
        <taxon>Hyphomicrobiales</taxon>
        <taxon>Phyllobacteriaceae</taxon>
        <taxon>Chelativorans</taxon>
    </lineage>
</organism>
<dbReference type="InterPro" id="IPR035959">
    <property type="entry name" value="RutC-like_sf"/>
</dbReference>
<protein>
    <submittedName>
        <fullName evidence="1">Endoribonuclease L-PSP</fullName>
    </submittedName>
</protein>
<dbReference type="PANTHER" id="PTHR47328:SF1">
    <property type="entry name" value="RUTC FAMILY PROTEIN YOAB"/>
    <property type="match status" value="1"/>
</dbReference>
<gene>
    <name evidence="1" type="ordered locus">Meso_1930</name>
</gene>